<dbReference type="InterPro" id="IPR012854">
    <property type="entry name" value="Cu_amine_oxidase-like_N"/>
</dbReference>
<keyword evidence="4" id="KW-1185">Reference proteome</keyword>
<accession>A0A172TKG5</accession>
<dbReference type="OrthoDB" id="2677881at2"/>
<dbReference type="InterPro" id="IPR036582">
    <property type="entry name" value="Mao_N_sf"/>
</dbReference>
<feature type="domain" description="Copper amine oxidase-like N-terminal" evidence="2">
    <location>
        <begin position="35"/>
        <end position="91"/>
    </location>
</feature>
<evidence type="ECO:0000313" key="4">
    <source>
        <dbReference type="Proteomes" id="UP000076927"/>
    </source>
</evidence>
<dbReference type="SUPFAM" id="SSF55383">
    <property type="entry name" value="Copper amine oxidase, domain N"/>
    <property type="match status" value="1"/>
</dbReference>
<feature type="signal peptide" evidence="1">
    <location>
        <begin position="1"/>
        <end position="23"/>
    </location>
</feature>
<protein>
    <recommendedName>
        <fullName evidence="2">Copper amine oxidase-like N-terminal domain-containing protein</fullName>
    </recommendedName>
</protein>
<dbReference type="Pfam" id="PF07833">
    <property type="entry name" value="Cu_amine_oxidN1"/>
    <property type="match status" value="1"/>
</dbReference>
<name>A0A172TKG5_9BACL</name>
<dbReference type="EMBL" id="CP011388">
    <property type="protein sequence ID" value="ANE47414.1"/>
    <property type="molecule type" value="Genomic_DNA"/>
</dbReference>
<dbReference type="RefSeq" id="WP_068608050.1">
    <property type="nucleotide sequence ID" value="NZ_CP011388.1"/>
</dbReference>
<sequence length="192" mass="22134">MKFRRIITLTLALSMFGTVSVFADSIGQQIRVIINNREASDPGLIVDGKTMLSLREMAESLHALIAWNEEAKKVQIIKPNVHMFLIDAEKDKIFNEVERGKADFIFIAQTDNLLADVYSFRVTITDPYGKVTDIVPETIFTDQKDTYNTRSKEMSYDFRFTGKYTIDYQMKLTRNHDYQTVSQKVITSRSLK</sequence>
<feature type="chain" id="PRO_5008000862" description="Copper amine oxidase-like N-terminal domain-containing protein" evidence="1">
    <location>
        <begin position="24"/>
        <end position="192"/>
    </location>
</feature>
<gene>
    <name evidence="3" type="ORF">SY83_15310</name>
</gene>
<evidence type="ECO:0000256" key="1">
    <source>
        <dbReference type="SAM" id="SignalP"/>
    </source>
</evidence>
<dbReference type="AlphaFoldDB" id="A0A172TKG5"/>
<dbReference type="Proteomes" id="UP000076927">
    <property type="component" value="Chromosome"/>
</dbReference>
<dbReference type="STRING" id="1178515.SY83_15310"/>
<dbReference type="PATRIC" id="fig|1178515.4.peg.3077"/>
<evidence type="ECO:0000259" key="2">
    <source>
        <dbReference type="Pfam" id="PF07833"/>
    </source>
</evidence>
<organism evidence="3 4">
    <name type="scientific">Paenibacillus swuensis</name>
    <dbReference type="NCBI Taxonomy" id="1178515"/>
    <lineage>
        <taxon>Bacteria</taxon>
        <taxon>Bacillati</taxon>
        <taxon>Bacillota</taxon>
        <taxon>Bacilli</taxon>
        <taxon>Bacillales</taxon>
        <taxon>Paenibacillaceae</taxon>
        <taxon>Paenibacillus</taxon>
    </lineage>
</organism>
<keyword evidence="1" id="KW-0732">Signal</keyword>
<reference evidence="3 4" key="1">
    <citation type="submission" date="2015-01" db="EMBL/GenBank/DDBJ databases">
        <title>Paenibacillus swuensis/DY6/whole genome sequencing.</title>
        <authorList>
            <person name="Kim M.K."/>
            <person name="Srinivasan S."/>
            <person name="Lee J.-J."/>
        </authorList>
    </citation>
    <scope>NUCLEOTIDE SEQUENCE [LARGE SCALE GENOMIC DNA]</scope>
    <source>
        <strain evidence="3 4">DY6</strain>
    </source>
</reference>
<proteinExistence type="predicted"/>
<dbReference type="KEGG" id="pswu:SY83_15310"/>
<evidence type="ECO:0000313" key="3">
    <source>
        <dbReference type="EMBL" id="ANE47414.1"/>
    </source>
</evidence>